<evidence type="ECO:0000256" key="1">
    <source>
        <dbReference type="SAM" id="MobiDB-lite"/>
    </source>
</evidence>
<feature type="region of interest" description="Disordered" evidence="1">
    <location>
        <begin position="491"/>
        <end position="527"/>
    </location>
</feature>
<dbReference type="RefSeq" id="XP_064658766.1">
    <property type="nucleotide sequence ID" value="XM_064802641.1"/>
</dbReference>
<evidence type="ECO:0000313" key="2">
    <source>
        <dbReference type="EMBL" id="KAK5169420.1"/>
    </source>
</evidence>
<feature type="compositionally biased region" description="Pro residues" evidence="1">
    <location>
        <begin position="12"/>
        <end position="24"/>
    </location>
</feature>
<protein>
    <recommendedName>
        <fullName evidence="4">BZIP domain-containing protein</fullName>
    </recommendedName>
</protein>
<feature type="compositionally biased region" description="Basic residues" evidence="1">
    <location>
        <begin position="43"/>
        <end position="53"/>
    </location>
</feature>
<dbReference type="Proteomes" id="UP001337655">
    <property type="component" value="Unassembled WGS sequence"/>
</dbReference>
<gene>
    <name evidence="2" type="ORF">LTR77_005396</name>
</gene>
<name>A0AAV9PCL2_9PEZI</name>
<evidence type="ECO:0008006" key="4">
    <source>
        <dbReference type="Google" id="ProtNLM"/>
    </source>
</evidence>
<organism evidence="2 3">
    <name type="scientific">Saxophila tyrrhenica</name>
    <dbReference type="NCBI Taxonomy" id="1690608"/>
    <lineage>
        <taxon>Eukaryota</taxon>
        <taxon>Fungi</taxon>
        <taxon>Dikarya</taxon>
        <taxon>Ascomycota</taxon>
        <taxon>Pezizomycotina</taxon>
        <taxon>Dothideomycetes</taxon>
        <taxon>Dothideomycetidae</taxon>
        <taxon>Mycosphaerellales</taxon>
        <taxon>Extremaceae</taxon>
        <taxon>Saxophila</taxon>
    </lineage>
</organism>
<dbReference type="GeneID" id="89926737"/>
<proteinExistence type="predicted"/>
<accession>A0AAV9PCL2</accession>
<reference evidence="2 3" key="1">
    <citation type="submission" date="2023-08" db="EMBL/GenBank/DDBJ databases">
        <title>Black Yeasts Isolated from many extreme environments.</title>
        <authorList>
            <person name="Coleine C."/>
            <person name="Stajich J.E."/>
            <person name="Selbmann L."/>
        </authorList>
    </citation>
    <scope>NUCLEOTIDE SEQUENCE [LARGE SCALE GENOMIC DNA]</scope>
    <source>
        <strain evidence="2 3">CCFEE 5935</strain>
    </source>
</reference>
<dbReference type="EMBL" id="JAVRRT010000008">
    <property type="protein sequence ID" value="KAK5169420.1"/>
    <property type="molecule type" value="Genomic_DNA"/>
</dbReference>
<feature type="region of interest" description="Disordered" evidence="1">
    <location>
        <begin position="388"/>
        <end position="419"/>
    </location>
</feature>
<comment type="caution">
    <text evidence="2">The sequence shown here is derived from an EMBL/GenBank/DDBJ whole genome shotgun (WGS) entry which is preliminary data.</text>
</comment>
<sequence>MQGNRFDVLRSPTPPPVYHEPQPNPSLDRRSRHYRNSREERRRRAARRERKKVNAAQMLDEQLSRDIDRTLQQANIQRPLPIKIPQRPLFNFTAPPQPSQVAHIPATPPQLPLLNFGGLDLMDDFPPLTPLKLCPTPPAPSPVLPSIPSWCPPLQSFNANNLMFSELPLFFDLSKLPEPKSKPKFDATYQELQIWRPLRGPQPKKHSRYFPPADQPKPSVTAASATACRLHASDEGIQDFQAATRQVIEKAVSNLRARHTEAAEASAANLWRILTSPELPPRDANNEPYLDSFAYRPTEDVFTAPHDHYDHRLETVGAAPLELDSTEVPYVHANSLTGHANERGNDAVPASEPEMFVFDDHQESMPLGWSSYGLNELMVDHDYDVNTLPPLPSSPAPEDAETGSVITTPSPERADPSEDEYSAVTSDAQYTSEMALFDLSSATTPSAEEDLIDVATFLATGHGSNCLCTDCEDEWLQLVDLDDEGWVDYPNDDTTTLPSDGSDWEWEWGSPMSEDEREPSSVAHGPW</sequence>
<dbReference type="AlphaFoldDB" id="A0AAV9PCL2"/>
<keyword evidence="3" id="KW-1185">Reference proteome</keyword>
<feature type="region of interest" description="Disordered" evidence="1">
    <location>
        <begin position="1"/>
        <end position="53"/>
    </location>
</feature>
<evidence type="ECO:0000313" key="3">
    <source>
        <dbReference type="Proteomes" id="UP001337655"/>
    </source>
</evidence>